<evidence type="ECO:0000256" key="2">
    <source>
        <dbReference type="ARBA" id="ARBA00022832"/>
    </source>
</evidence>
<dbReference type="InterPro" id="IPR029045">
    <property type="entry name" value="ClpP/crotonase-like_dom_sf"/>
</dbReference>
<dbReference type="CDD" id="cd06558">
    <property type="entry name" value="crotonase-like"/>
    <property type="match status" value="1"/>
</dbReference>
<dbReference type="Proteomes" id="UP000011083">
    <property type="component" value="Unassembled WGS sequence"/>
</dbReference>
<dbReference type="GO" id="GO:0005739">
    <property type="term" value="C:mitochondrion"/>
    <property type="evidence" value="ECO:0007669"/>
    <property type="project" value="UniProtKB-SubCell"/>
</dbReference>
<dbReference type="Gene3D" id="3.90.226.10">
    <property type="entry name" value="2-enoyl-CoA Hydratase, Chain A, domain 1"/>
    <property type="match status" value="1"/>
</dbReference>
<keyword evidence="9" id="KW-1185">Reference proteome</keyword>
<keyword evidence="3" id="KW-0809">Transit peptide</keyword>
<dbReference type="OMA" id="CDAQEGM"/>
<dbReference type="NCBIfam" id="NF006008">
    <property type="entry name" value="PRK08139.1"/>
    <property type="match status" value="1"/>
</dbReference>
<dbReference type="KEGG" id="acan:ACA1_218120"/>
<name>L8GPU2_ACACF</name>
<proteinExistence type="predicted"/>
<comment type="subcellular location">
    <subcellularLocation>
        <location evidence="1">Mitochondrion</location>
    </subcellularLocation>
</comment>
<evidence type="ECO:0000256" key="3">
    <source>
        <dbReference type="ARBA" id="ARBA00022946"/>
    </source>
</evidence>
<organism evidence="8 9">
    <name type="scientific">Acanthamoeba castellanii (strain ATCC 30010 / Neff)</name>
    <dbReference type="NCBI Taxonomy" id="1257118"/>
    <lineage>
        <taxon>Eukaryota</taxon>
        <taxon>Amoebozoa</taxon>
        <taxon>Discosea</taxon>
        <taxon>Longamoebia</taxon>
        <taxon>Centramoebida</taxon>
        <taxon>Acanthamoebidae</taxon>
        <taxon>Acanthamoeba</taxon>
    </lineage>
</organism>
<dbReference type="AlphaFoldDB" id="L8GPU2"/>
<dbReference type="STRING" id="1257118.L8GPU2"/>
<dbReference type="SUPFAM" id="SSF52096">
    <property type="entry name" value="ClpP/crotonase"/>
    <property type="match status" value="1"/>
</dbReference>
<evidence type="ECO:0000256" key="4">
    <source>
        <dbReference type="ARBA" id="ARBA00023098"/>
    </source>
</evidence>
<dbReference type="PANTHER" id="PTHR43602:SF1">
    <property type="entry name" value="ENOYL-COA HYDRATASE DOMAIN-CONTAINING PROTEIN 3, MITOCHONDRIAL"/>
    <property type="match status" value="1"/>
</dbReference>
<dbReference type="RefSeq" id="XP_004337202.1">
    <property type="nucleotide sequence ID" value="XM_004337154.1"/>
</dbReference>
<dbReference type="InterPro" id="IPR052377">
    <property type="entry name" value="Mitochondrial_ECH-domain"/>
</dbReference>
<reference evidence="8 9" key="1">
    <citation type="journal article" date="2013" name="Genome Biol.">
        <title>Genome of Acanthamoeba castellanii highlights extensive lateral gene transfer and early evolution of tyrosine kinase signaling.</title>
        <authorList>
            <person name="Clarke M."/>
            <person name="Lohan A.J."/>
            <person name="Liu B."/>
            <person name="Lagkouvardos I."/>
            <person name="Roy S."/>
            <person name="Zafar N."/>
            <person name="Bertelli C."/>
            <person name="Schilde C."/>
            <person name="Kianianmomeni A."/>
            <person name="Burglin T.R."/>
            <person name="Frech C."/>
            <person name="Turcotte B."/>
            <person name="Kopec K.O."/>
            <person name="Synnott J.M."/>
            <person name="Choo C."/>
            <person name="Paponov I."/>
            <person name="Finkler A."/>
            <person name="Soon Heng Tan C."/>
            <person name="Hutchins A.P."/>
            <person name="Weinmeier T."/>
            <person name="Rattei T."/>
            <person name="Chu J.S."/>
            <person name="Gimenez G."/>
            <person name="Irimia M."/>
            <person name="Rigden D.J."/>
            <person name="Fitzpatrick D.A."/>
            <person name="Lorenzo-Morales J."/>
            <person name="Bateman A."/>
            <person name="Chiu C.H."/>
            <person name="Tang P."/>
            <person name="Hegemann P."/>
            <person name="Fromm H."/>
            <person name="Raoult D."/>
            <person name="Greub G."/>
            <person name="Miranda-Saavedra D."/>
            <person name="Chen N."/>
            <person name="Nash P."/>
            <person name="Ginger M.L."/>
            <person name="Horn M."/>
            <person name="Schaap P."/>
            <person name="Caler L."/>
            <person name="Loftus B."/>
        </authorList>
    </citation>
    <scope>NUCLEOTIDE SEQUENCE [LARGE SCALE GENOMIC DNA]</scope>
    <source>
        <strain evidence="8 9">Neff</strain>
    </source>
</reference>
<dbReference type="PANTHER" id="PTHR43602">
    <property type="match status" value="1"/>
</dbReference>
<evidence type="ECO:0000256" key="6">
    <source>
        <dbReference type="ARBA" id="ARBA00037410"/>
    </source>
</evidence>
<dbReference type="VEuPathDB" id="AmoebaDB:ACA1_218120"/>
<dbReference type="GO" id="GO:0016836">
    <property type="term" value="F:hydro-lyase activity"/>
    <property type="evidence" value="ECO:0007669"/>
    <property type="project" value="TreeGrafter"/>
</dbReference>
<sequence>MKATRLMGAGGRATAGRAATVAVTPCWGSGGHNQWRRSALATTATATTSRVSLEKSTSHQGVAFLTLTNARERNALSVEALEELKATLADVESHRSFGDVRVVVLRAQGPVFSAGHNVKEMRGSERDPAYFARCFALCSEVMQAVRGLRVPVIAQVDGLATAAGAQLVASCDLVVASEDSHFATPGVKIGLFCTTPAVALGRAINSEKKMMEMLLTGEPITAQEAHTYGLVNKVVPKAQIEEATLELAKKIVSYSPSVIGLGKKAFYQQMAQPDISQAYKFAEGVMCANAVAEDAYEGMSAFVEKRKPTWKPTH</sequence>
<keyword evidence="2" id="KW-0276">Fatty acid metabolism</keyword>
<evidence type="ECO:0000256" key="7">
    <source>
        <dbReference type="ARBA" id="ARBA00040545"/>
    </source>
</evidence>
<evidence type="ECO:0000256" key="1">
    <source>
        <dbReference type="ARBA" id="ARBA00004173"/>
    </source>
</evidence>
<dbReference type="Pfam" id="PF00378">
    <property type="entry name" value="ECH_1"/>
    <property type="match status" value="1"/>
</dbReference>
<accession>L8GPU2</accession>
<dbReference type="OrthoDB" id="2139957at2759"/>
<dbReference type="InterPro" id="IPR001753">
    <property type="entry name" value="Enoyl-CoA_hydra/iso"/>
</dbReference>
<keyword evidence="5" id="KW-0496">Mitochondrion</keyword>
<evidence type="ECO:0000313" key="8">
    <source>
        <dbReference type="EMBL" id="ELR15189.1"/>
    </source>
</evidence>
<protein>
    <recommendedName>
        <fullName evidence="7">Enoyl-CoA hydratase domain-containing protein 3, mitochondrial</fullName>
    </recommendedName>
</protein>
<comment type="function">
    <text evidence="6">May play a role in fatty acid biosynthesis and insulin sensitivity.</text>
</comment>
<dbReference type="InterPro" id="IPR014748">
    <property type="entry name" value="Enoyl-CoA_hydra_C"/>
</dbReference>
<dbReference type="GO" id="GO:0006631">
    <property type="term" value="P:fatty acid metabolic process"/>
    <property type="evidence" value="ECO:0007669"/>
    <property type="project" value="UniProtKB-KW"/>
</dbReference>
<gene>
    <name evidence="8" type="ORF">ACA1_218120</name>
</gene>
<evidence type="ECO:0000256" key="5">
    <source>
        <dbReference type="ARBA" id="ARBA00023128"/>
    </source>
</evidence>
<evidence type="ECO:0000313" key="9">
    <source>
        <dbReference type="Proteomes" id="UP000011083"/>
    </source>
</evidence>
<dbReference type="Gene3D" id="1.10.12.10">
    <property type="entry name" value="Lyase 2-enoyl-coa Hydratase, Chain A, domain 2"/>
    <property type="match status" value="1"/>
</dbReference>
<dbReference type="EMBL" id="KB008036">
    <property type="protein sequence ID" value="ELR15189.1"/>
    <property type="molecule type" value="Genomic_DNA"/>
</dbReference>
<keyword evidence="4" id="KW-0443">Lipid metabolism</keyword>
<dbReference type="GeneID" id="14915788"/>